<proteinExistence type="predicted"/>
<feature type="transmembrane region" description="Helical" evidence="10">
    <location>
        <begin position="1190"/>
        <end position="1209"/>
    </location>
</feature>
<keyword evidence="3" id="KW-0524">Neurogenesis</keyword>
<dbReference type="PANTHER" id="PTHR11036">
    <property type="entry name" value="SEMAPHORIN"/>
    <property type="match status" value="1"/>
</dbReference>
<dbReference type="GO" id="GO:0007411">
    <property type="term" value="P:axon guidance"/>
    <property type="evidence" value="ECO:0007669"/>
    <property type="project" value="TreeGrafter"/>
</dbReference>
<dbReference type="SUPFAM" id="SSF101912">
    <property type="entry name" value="Sema domain"/>
    <property type="match status" value="1"/>
</dbReference>
<organism evidence="13 14">
    <name type="scientific">Pseudolycoriella hygida</name>
    <dbReference type="NCBI Taxonomy" id="35572"/>
    <lineage>
        <taxon>Eukaryota</taxon>
        <taxon>Metazoa</taxon>
        <taxon>Ecdysozoa</taxon>
        <taxon>Arthropoda</taxon>
        <taxon>Hexapoda</taxon>
        <taxon>Insecta</taxon>
        <taxon>Pterygota</taxon>
        <taxon>Neoptera</taxon>
        <taxon>Endopterygota</taxon>
        <taxon>Diptera</taxon>
        <taxon>Nematocera</taxon>
        <taxon>Sciaroidea</taxon>
        <taxon>Sciaridae</taxon>
        <taxon>Pseudolycoriella</taxon>
    </lineage>
</organism>
<dbReference type="PANTHER" id="PTHR11036:SF131">
    <property type="entry name" value="MIP07328P"/>
    <property type="match status" value="1"/>
</dbReference>
<dbReference type="Proteomes" id="UP001151699">
    <property type="component" value="Chromosome B"/>
</dbReference>
<dbReference type="PROSITE" id="PS51886">
    <property type="entry name" value="TLDC"/>
    <property type="match status" value="1"/>
</dbReference>
<feature type="coiled-coil region" evidence="8">
    <location>
        <begin position="1352"/>
        <end position="1396"/>
    </location>
</feature>
<accession>A0A9Q0S2C7</accession>
<sequence length="1512" mass="171084">MNTALVSRDARMSDWDGLIVKAVKYRCHRRSSANSNDVDSAAVTKTKLQEFRIGLGMSRSPSGSEINEKNYTPFVPVEKLSKFLQETTQQLYGINGIMSDVFVTKVFPKFPDLGHRLFNYFHTAAKAQTKHLGVIAFRQQCERFLGILDDMVILENYVRMFCEPIGNEVNDVESMTPDGMKSLLMTCFKLAMAHYTDGAHANCSLISRTLTAVTASCFFSKELLSAGFVCRWLEQNCPRLVPPVHRFCLHTLTTAYREMGASDDSNGALTLELATPVLDNANPFDEEHPPLMPVSQAWLLASALPELYAKPQPVQNPTTSTNGGLASTAFMAKMLAVVPSHWTLLYDSQMHGVGANRFLHHVLGYKGPTLVLLKAENEQVFCIASPSEWKETHLYTGEKDCCIIQVLPKFSLIERGQKLLYLNTSMRGYPKGLRAGSDPRKPVIAVDEHFENVDCRGITSVLLSIEVWGCGDNKSREIQMDIKKWQVKEAERQRTVKLSAADWLDNPDRYLLELGGRPQYNNSNKKFIQHFVNIMRRDLLERSSEVSTIFGICIYLASVIKMANAWAPDVVPKLYIKYDQEKLPMFYGNLTDYFKILDQDDSTLLIGARNYVYNVSLSNLLENQKERIEWHSSDAHRELCALKGKQDMDCQNYIRVYARLPDNRIMICGTNSYKPLCRVYSKHSDDASGKALTTMEVVNELEAQGRCPYNPTHNSTYVYTDGQLYSATVADFSGGDPLIYRETQRTEQYDLKQLNQPAFVSALEHNGYVFFFFREVAMEYMNCGKTIYSRVARVCKNDKGGPYKFIDRWTSFLKTRLNCSVPGEYPFYFDEIQATSKIIEGIYNNGDKRQSIIYAVFTTPTNAIPGSAVCAFKVDDIMEAFEGRFKTQKDSTSNWLPVPSESVPEPRPGKCVDDSRTLPSISVNFIKTHTLMDQSANAMFDGPLLTRVNLKHRFTAITVDPQILSMNGNTYDVIFVGTDDGRVIKFVNIISTNNSDHVEPVVVTETQALPHGMPIKELSVSKNTQNLIVVGTGHIVSIPLHHCSKIVRCRDCFNLQDPYCVWDINNHECTSLMTNPNIHTNPDGFIQNMSGNDGIDLCKKYGDSAGNWIDPQPPIVIQSTRGTVASVGRMPPHVSYDSEITVTSIDGVELTNQINSIHKTHIDPLFTEQIGGDGGAEAAEQRVHLSSPSIITLMCILFIFGLFIGFCVAKMKWLMSFCYREHHNTINAYEKRHMQPLNSAKKTNLLISTATLPSNASCNMKKDNLEQENTTKSEKDLHLIDYVHVHHCLQSNINSTHNYDSHHNRKKLLPVTKETIINHFPQRGVDNISPRLCYNRTRQLFGVQLEVTSLLLEAERRKLAVLQKELQLALEDGGSINKAKEQLQELIIAISRIQVQYELLDKEYQQHAIGRLRCSNTRGIGKMKMHCKSIQEKHLIERRWPQEHYKPAVDDEISSNRSQPAIGLKQTPKSRVSNFLLFPYFYLESIVESSFDFIIRGKSYTLRCPLLAINLM</sequence>
<dbReference type="SMART" id="SM00423">
    <property type="entry name" value="PSI"/>
    <property type="match status" value="1"/>
</dbReference>
<dbReference type="SUPFAM" id="SSF103575">
    <property type="entry name" value="Plexin repeat"/>
    <property type="match status" value="1"/>
</dbReference>
<evidence type="ECO:0000256" key="6">
    <source>
        <dbReference type="ARBA" id="ARBA00023180"/>
    </source>
</evidence>
<keyword evidence="10" id="KW-1133">Transmembrane helix</keyword>
<dbReference type="InterPro" id="IPR042068">
    <property type="entry name" value="SEM1A_sema_dom"/>
</dbReference>
<dbReference type="Pfam" id="PF07534">
    <property type="entry name" value="TLD"/>
    <property type="match status" value="1"/>
</dbReference>
<dbReference type="SMART" id="SM00630">
    <property type="entry name" value="Sema"/>
    <property type="match status" value="1"/>
</dbReference>
<dbReference type="InterPro" id="IPR036352">
    <property type="entry name" value="Semap_dom_sf"/>
</dbReference>
<keyword evidence="8" id="KW-0175">Coiled coil</keyword>
<evidence type="ECO:0000256" key="9">
    <source>
        <dbReference type="SAM" id="MobiDB-lite"/>
    </source>
</evidence>
<feature type="region of interest" description="Disordered" evidence="9">
    <location>
        <begin position="892"/>
        <end position="911"/>
    </location>
</feature>
<dbReference type="EMBL" id="WJQU01000002">
    <property type="protein sequence ID" value="KAJ6641969.1"/>
    <property type="molecule type" value="Genomic_DNA"/>
</dbReference>
<dbReference type="GO" id="GO:0005886">
    <property type="term" value="C:plasma membrane"/>
    <property type="evidence" value="ECO:0007669"/>
    <property type="project" value="TreeGrafter"/>
</dbReference>
<dbReference type="GO" id="GO:0045499">
    <property type="term" value="F:chemorepellent activity"/>
    <property type="evidence" value="ECO:0007669"/>
    <property type="project" value="TreeGrafter"/>
</dbReference>
<keyword evidence="4 10" id="KW-0472">Membrane</keyword>
<dbReference type="InterPro" id="IPR015943">
    <property type="entry name" value="WD40/YVTN_repeat-like_dom_sf"/>
</dbReference>
<comment type="caution">
    <text evidence="7">Lacks conserved residue(s) required for the propagation of feature annotation.</text>
</comment>
<dbReference type="Pfam" id="PF01403">
    <property type="entry name" value="Sema"/>
    <property type="match status" value="1"/>
</dbReference>
<dbReference type="InterPro" id="IPR001627">
    <property type="entry name" value="Semap_dom"/>
</dbReference>
<dbReference type="InterPro" id="IPR016201">
    <property type="entry name" value="PSI"/>
</dbReference>
<evidence type="ECO:0000313" key="14">
    <source>
        <dbReference type="Proteomes" id="UP001151699"/>
    </source>
</evidence>
<reference evidence="13" key="1">
    <citation type="submission" date="2022-07" db="EMBL/GenBank/DDBJ databases">
        <authorList>
            <person name="Trinca V."/>
            <person name="Uliana J.V.C."/>
            <person name="Torres T.T."/>
            <person name="Ward R.J."/>
            <person name="Monesi N."/>
        </authorList>
    </citation>
    <scope>NUCLEOTIDE SEQUENCE</scope>
    <source>
        <strain evidence="13">HSMRA1968</strain>
        <tissue evidence="13">Whole embryos</tissue>
    </source>
</reference>
<comment type="caution">
    <text evidence="13">The sequence shown here is derived from an EMBL/GenBank/DDBJ whole genome shotgun (WGS) entry which is preliminary data.</text>
</comment>
<evidence type="ECO:0000259" key="12">
    <source>
        <dbReference type="PROSITE" id="PS51886"/>
    </source>
</evidence>
<dbReference type="InterPro" id="IPR006571">
    <property type="entry name" value="TLDc_dom"/>
</dbReference>
<protein>
    <submittedName>
        <fullName evidence="13">Semaphorin-1A</fullName>
    </submittedName>
</protein>
<gene>
    <name evidence="13" type="primary">SEMA-1A</name>
    <name evidence="13" type="ORF">Bhyg_06914</name>
</gene>
<dbReference type="Gene3D" id="3.30.1680.10">
    <property type="entry name" value="ligand-binding face of the semaphorins, domain 2"/>
    <property type="match status" value="1"/>
</dbReference>
<dbReference type="GO" id="GO:0071526">
    <property type="term" value="P:semaphorin-plexin signaling pathway"/>
    <property type="evidence" value="ECO:0007669"/>
    <property type="project" value="TreeGrafter"/>
</dbReference>
<evidence type="ECO:0000256" key="2">
    <source>
        <dbReference type="ARBA" id="ARBA00022782"/>
    </source>
</evidence>
<evidence type="ECO:0000256" key="4">
    <source>
        <dbReference type="ARBA" id="ARBA00023136"/>
    </source>
</evidence>
<evidence type="ECO:0000313" key="13">
    <source>
        <dbReference type="EMBL" id="KAJ6641969.1"/>
    </source>
</evidence>
<keyword evidence="6" id="KW-0325">Glycoprotein</keyword>
<dbReference type="OrthoDB" id="9988752at2759"/>
<feature type="domain" description="TLDc" evidence="12">
    <location>
        <begin position="317"/>
        <end position="471"/>
    </location>
</feature>
<evidence type="ECO:0000256" key="1">
    <source>
        <dbReference type="ARBA" id="ARBA00004370"/>
    </source>
</evidence>
<keyword evidence="2" id="KW-0221">Differentiation</keyword>
<keyword evidence="14" id="KW-1185">Reference proteome</keyword>
<dbReference type="GO" id="GO:0030335">
    <property type="term" value="P:positive regulation of cell migration"/>
    <property type="evidence" value="ECO:0007669"/>
    <property type="project" value="TreeGrafter"/>
</dbReference>
<dbReference type="SMART" id="SM00584">
    <property type="entry name" value="TLDc"/>
    <property type="match status" value="1"/>
</dbReference>
<evidence type="ECO:0000256" key="7">
    <source>
        <dbReference type="PROSITE-ProRule" id="PRU00352"/>
    </source>
</evidence>
<keyword evidence="10" id="KW-0812">Transmembrane</keyword>
<dbReference type="PROSITE" id="PS51004">
    <property type="entry name" value="SEMA"/>
    <property type="match status" value="1"/>
</dbReference>
<evidence type="ECO:0000256" key="5">
    <source>
        <dbReference type="ARBA" id="ARBA00023157"/>
    </source>
</evidence>
<dbReference type="CDD" id="cd11237">
    <property type="entry name" value="Sema_1A"/>
    <property type="match status" value="1"/>
</dbReference>
<evidence type="ECO:0000256" key="10">
    <source>
        <dbReference type="SAM" id="Phobius"/>
    </source>
</evidence>
<comment type="subcellular location">
    <subcellularLocation>
        <location evidence="1">Membrane</location>
    </subcellularLocation>
</comment>
<name>A0A9Q0S2C7_9DIPT</name>
<feature type="domain" description="Sema" evidence="11">
    <location>
        <begin position="573"/>
        <end position="1040"/>
    </location>
</feature>
<dbReference type="InterPro" id="IPR002165">
    <property type="entry name" value="Plexin_repeat"/>
</dbReference>
<dbReference type="InterPro" id="IPR027231">
    <property type="entry name" value="Semaphorin"/>
</dbReference>
<evidence type="ECO:0000259" key="11">
    <source>
        <dbReference type="PROSITE" id="PS51004"/>
    </source>
</evidence>
<evidence type="ECO:0000256" key="8">
    <source>
        <dbReference type="SAM" id="Coils"/>
    </source>
</evidence>
<evidence type="ECO:0000256" key="3">
    <source>
        <dbReference type="ARBA" id="ARBA00022902"/>
    </source>
</evidence>
<dbReference type="Pfam" id="PF01437">
    <property type="entry name" value="PSI"/>
    <property type="match status" value="1"/>
</dbReference>
<dbReference type="GO" id="GO:0030215">
    <property type="term" value="F:semaphorin receptor binding"/>
    <property type="evidence" value="ECO:0007669"/>
    <property type="project" value="InterPro"/>
</dbReference>
<keyword evidence="5" id="KW-1015">Disulfide bond</keyword>
<dbReference type="FunFam" id="2.130.10.10:FF:000346">
    <property type="entry name" value="Sema-1a, isoform D"/>
    <property type="match status" value="1"/>
</dbReference>
<dbReference type="Gene3D" id="2.130.10.10">
    <property type="entry name" value="YVTN repeat-like/Quinoprotein amine dehydrogenase"/>
    <property type="match status" value="1"/>
</dbReference>